<evidence type="ECO:0000256" key="1">
    <source>
        <dbReference type="ARBA" id="ARBA00022679"/>
    </source>
</evidence>
<dbReference type="Gene3D" id="3.40.630.30">
    <property type="match status" value="1"/>
</dbReference>
<evidence type="ECO:0000313" key="5">
    <source>
        <dbReference type="Proteomes" id="UP001244242"/>
    </source>
</evidence>
<keyword evidence="5" id="KW-1185">Reference proteome</keyword>
<proteinExistence type="predicted"/>
<evidence type="ECO:0000259" key="3">
    <source>
        <dbReference type="PROSITE" id="PS51186"/>
    </source>
</evidence>
<reference evidence="4 5" key="1">
    <citation type="submission" date="2023-04" db="EMBL/GenBank/DDBJ databases">
        <title>Halomonas strains isolated from rhizosphere soil.</title>
        <authorList>
            <person name="Xu L."/>
            <person name="Sun J.-Q."/>
        </authorList>
    </citation>
    <scope>NUCLEOTIDE SEQUENCE [LARGE SCALE GENOMIC DNA]</scope>
    <source>
        <strain evidence="4 5">LN1S58</strain>
    </source>
</reference>
<comment type="caution">
    <text evidence="4">The sequence shown here is derived from an EMBL/GenBank/DDBJ whole genome shotgun (WGS) entry which is preliminary data.</text>
</comment>
<dbReference type="InterPro" id="IPR016181">
    <property type="entry name" value="Acyl_CoA_acyltransferase"/>
</dbReference>
<dbReference type="PROSITE" id="PS51186">
    <property type="entry name" value="GNAT"/>
    <property type="match status" value="1"/>
</dbReference>
<protein>
    <submittedName>
        <fullName evidence="4">GNAT family N-acetyltransferase</fullName>
    </submittedName>
</protein>
<organism evidence="4 5">
    <name type="scientific">Halomonas kalidii</name>
    <dbReference type="NCBI Taxonomy" id="3043293"/>
    <lineage>
        <taxon>Bacteria</taxon>
        <taxon>Pseudomonadati</taxon>
        <taxon>Pseudomonadota</taxon>
        <taxon>Gammaproteobacteria</taxon>
        <taxon>Oceanospirillales</taxon>
        <taxon>Halomonadaceae</taxon>
        <taxon>Halomonas</taxon>
    </lineage>
</organism>
<dbReference type="PANTHER" id="PTHR43420">
    <property type="entry name" value="ACETYLTRANSFERASE"/>
    <property type="match status" value="1"/>
</dbReference>
<dbReference type="RefSeq" id="WP_282721916.1">
    <property type="nucleotide sequence ID" value="NZ_JASCQO010000035.1"/>
</dbReference>
<accession>A0ABT6VN04</accession>
<keyword evidence="2" id="KW-0012">Acyltransferase</keyword>
<dbReference type="SUPFAM" id="SSF55729">
    <property type="entry name" value="Acyl-CoA N-acyltransferases (Nat)"/>
    <property type="match status" value="1"/>
</dbReference>
<evidence type="ECO:0000256" key="2">
    <source>
        <dbReference type="ARBA" id="ARBA00023315"/>
    </source>
</evidence>
<dbReference type="CDD" id="cd04301">
    <property type="entry name" value="NAT_SF"/>
    <property type="match status" value="1"/>
</dbReference>
<dbReference type="InterPro" id="IPR000182">
    <property type="entry name" value="GNAT_dom"/>
</dbReference>
<sequence>MMNEDIKSLLVSERGVRVEDYLSVDDVDKYVDKVSRLAEILTHYEGGKLTGCIAYYCNDLIERNVFVSLIIVTPDSRGKGLADMLLDAVILLARKRGMKKVRLEVKRENGRALRFYEKRGFSVKEELRESYALELSM</sequence>
<evidence type="ECO:0000313" key="4">
    <source>
        <dbReference type="EMBL" id="MDI5934146.1"/>
    </source>
</evidence>
<dbReference type="EMBL" id="JASCQO010000035">
    <property type="protein sequence ID" value="MDI5934146.1"/>
    <property type="molecule type" value="Genomic_DNA"/>
</dbReference>
<name>A0ABT6VN04_9GAMM</name>
<dbReference type="Pfam" id="PF00583">
    <property type="entry name" value="Acetyltransf_1"/>
    <property type="match status" value="1"/>
</dbReference>
<dbReference type="InterPro" id="IPR050680">
    <property type="entry name" value="YpeA/RimI_acetyltransf"/>
</dbReference>
<feature type="domain" description="N-acetyltransferase" evidence="3">
    <location>
        <begin position="1"/>
        <end position="137"/>
    </location>
</feature>
<gene>
    <name evidence="4" type="ORF">QLQ84_10135</name>
</gene>
<dbReference type="Proteomes" id="UP001244242">
    <property type="component" value="Unassembled WGS sequence"/>
</dbReference>
<keyword evidence="1" id="KW-0808">Transferase</keyword>
<dbReference type="PANTHER" id="PTHR43420:SF47">
    <property type="entry name" value="N-ACETYLTRANSFERASE DOMAIN-CONTAINING PROTEIN"/>
    <property type="match status" value="1"/>
</dbReference>